<name>A0AAN9AXG8_9CAEN</name>
<dbReference type="Pfam" id="PF07061">
    <property type="entry name" value="Swi5"/>
    <property type="match status" value="1"/>
</dbReference>
<evidence type="ECO:0000313" key="10">
    <source>
        <dbReference type="Proteomes" id="UP001374579"/>
    </source>
</evidence>
<comment type="function">
    <text evidence="6">Component of the SWI5-SFR1 complex, a complex required for double-strand break repair via homologous recombination.</text>
</comment>
<accession>A0AAN9AXG8</accession>
<evidence type="ECO:0000256" key="8">
    <source>
        <dbReference type="SAM" id="MobiDB-lite"/>
    </source>
</evidence>
<evidence type="ECO:0000256" key="4">
    <source>
        <dbReference type="ARBA" id="ARBA00023204"/>
    </source>
</evidence>
<dbReference type="InterPro" id="IPR010760">
    <property type="entry name" value="DNA-repair_Swi5"/>
</dbReference>
<evidence type="ECO:0000256" key="6">
    <source>
        <dbReference type="ARBA" id="ARBA00059338"/>
    </source>
</evidence>
<proteinExistence type="inferred from homology"/>
<evidence type="ECO:0000256" key="1">
    <source>
        <dbReference type="ARBA" id="ARBA00008060"/>
    </source>
</evidence>
<keyword evidence="10" id="KW-1185">Reference proteome</keyword>
<reference evidence="9 10" key="1">
    <citation type="submission" date="2024-02" db="EMBL/GenBank/DDBJ databases">
        <title>Chromosome-scale genome assembly of the rough periwinkle Littorina saxatilis.</title>
        <authorList>
            <person name="De Jode A."/>
            <person name="Faria R."/>
            <person name="Formenti G."/>
            <person name="Sims Y."/>
            <person name="Smith T.P."/>
            <person name="Tracey A."/>
            <person name="Wood J.M.D."/>
            <person name="Zagrodzka Z.B."/>
            <person name="Johannesson K."/>
            <person name="Butlin R.K."/>
            <person name="Leder E.H."/>
        </authorList>
    </citation>
    <scope>NUCLEOTIDE SEQUENCE [LARGE SCALE GENOMIC DNA]</scope>
    <source>
        <strain evidence="9">Snail1</strain>
        <tissue evidence="9">Muscle</tissue>
    </source>
</reference>
<protein>
    <recommendedName>
        <fullName evidence="2">DNA repair protein SWI5 homolog</fullName>
    </recommendedName>
    <alternativeName>
        <fullName evidence="5">Protein SAE3 homolog</fullName>
    </alternativeName>
</protein>
<evidence type="ECO:0000313" key="9">
    <source>
        <dbReference type="EMBL" id="KAK7095201.1"/>
    </source>
</evidence>
<organism evidence="9 10">
    <name type="scientific">Littorina saxatilis</name>
    <dbReference type="NCBI Taxonomy" id="31220"/>
    <lineage>
        <taxon>Eukaryota</taxon>
        <taxon>Metazoa</taxon>
        <taxon>Spiralia</taxon>
        <taxon>Lophotrochozoa</taxon>
        <taxon>Mollusca</taxon>
        <taxon>Gastropoda</taxon>
        <taxon>Caenogastropoda</taxon>
        <taxon>Littorinimorpha</taxon>
        <taxon>Littorinoidea</taxon>
        <taxon>Littorinidae</taxon>
        <taxon>Littorina</taxon>
    </lineage>
</organism>
<dbReference type="GO" id="GO:0000724">
    <property type="term" value="P:double-strand break repair via homologous recombination"/>
    <property type="evidence" value="ECO:0007669"/>
    <property type="project" value="UniProtKB-ARBA"/>
</dbReference>
<dbReference type="AlphaFoldDB" id="A0AAN9AXG8"/>
<feature type="compositionally biased region" description="Low complexity" evidence="8">
    <location>
        <begin position="36"/>
        <end position="52"/>
    </location>
</feature>
<dbReference type="Proteomes" id="UP001374579">
    <property type="component" value="Unassembled WGS sequence"/>
</dbReference>
<keyword evidence="3" id="KW-0227">DNA damage</keyword>
<evidence type="ECO:0000256" key="5">
    <source>
        <dbReference type="ARBA" id="ARBA00030081"/>
    </source>
</evidence>
<feature type="compositionally biased region" description="Basic and acidic residues" evidence="8">
    <location>
        <begin position="1"/>
        <end position="14"/>
    </location>
</feature>
<dbReference type="PANTHER" id="PTHR28529:SF2">
    <property type="entry name" value="DNA REPAIR PROTEIN SWI5 HOMOLOG"/>
    <property type="match status" value="1"/>
</dbReference>
<dbReference type="FunFam" id="1.20.5.170:FF:000056">
    <property type="entry name" value="DNA repair protein SWI5 homolog"/>
    <property type="match status" value="1"/>
</dbReference>
<dbReference type="GO" id="GO:0034974">
    <property type="term" value="C:Swi5-Swi2 complex"/>
    <property type="evidence" value="ECO:0007669"/>
    <property type="project" value="TreeGrafter"/>
</dbReference>
<feature type="region of interest" description="Disordered" evidence="8">
    <location>
        <begin position="1"/>
        <end position="60"/>
    </location>
</feature>
<dbReference type="PANTHER" id="PTHR28529">
    <property type="entry name" value="DNA REPAIR PROTEIN SWI5 HOMOLOG"/>
    <property type="match status" value="1"/>
</dbReference>
<comment type="caution">
    <text evidence="9">The sequence shown here is derived from an EMBL/GenBank/DDBJ whole genome shotgun (WGS) entry which is preliminary data.</text>
</comment>
<gene>
    <name evidence="9" type="ORF">V1264_006645</name>
</gene>
<dbReference type="Gene3D" id="1.20.5.170">
    <property type="match status" value="1"/>
</dbReference>
<sequence length="152" mass="17343">MDRRKCTTELEQAKRRSVHMGFKSPLLARSAGGQESRSASSPVCVTSSSAHSQTVSQRPVGDTCQQQQHMMDTTRLQKEVAELEEQLREVEQQIYKLKDEGLDESELAEHITKLHEYNEIKDTAQMVLGHIATLQGVRTRDVYPKYRLELDD</sequence>
<comment type="similarity">
    <text evidence="1">Belongs to the SWI5/SAE3 family.</text>
</comment>
<evidence type="ECO:0000256" key="7">
    <source>
        <dbReference type="SAM" id="Coils"/>
    </source>
</evidence>
<dbReference type="EMBL" id="JBAMIC010000018">
    <property type="protein sequence ID" value="KAK7095201.1"/>
    <property type="molecule type" value="Genomic_DNA"/>
</dbReference>
<evidence type="ECO:0000256" key="3">
    <source>
        <dbReference type="ARBA" id="ARBA00022763"/>
    </source>
</evidence>
<dbReference type="GO" id="GO:0032798">
    <property type="term" value="C:Swi5-Sfr1 complex"/>
    <property type="evidence" value="ECO:0007669"/>
    <property type="project" value="TreeGrafter"/>
</dbReference>
<keyword evidence="4" id="KW-0234">DNA repair</keyword>
<feature type="coiled-coil region" evidence="7">
    <location>
        <begin position="66"/>
        <end position="100"/>
    </location>
</feature>
<evidence type="ECO:0000256" key="2">
    <source>
        <dbReference type="ARBA" id="ARBA00019825"/>
    </source>
</evidence>
<keyword evidence="7" id="KW-0175">Coiled coil</keyword>